<dbReference type="SUPFAM" id="SSF46955">
    <property type="entry name" value="Putative DNA-binding domain"/>
    <property type="match status" value="1"/>
</dbReference>
<accession>A0A1D9PC95</accession>
<gene>
    <name evidence="2" type="ORF">BIW12_12720</name>
</gene>
<dbReference type="EMBL" id="CP017774">
    <property type="protein sequence ID" value="APA00221.1"/>
    <property type="molecule type" value="Genomic_DNA"/>
</dbReference>
<organism evidence="2 3">
    <name type="scientific">Flavobacterium commune</name>
    <dbReference type="NCBI Taxonomy" id="1306519"/>
    <lineage>
        <taxon>Bacteria</taxon>
        <taxon>Pseudomonadati</taxon>
        <taxon>Bacteroidota</taxon>
        <taxon>Flavobacteriia</taxon>
        <taxon>Flavobacteriales</taxon>
        <taxon>Flavobacteriaceae</taxon>
        <taxon>Flavobacterium</taxon>
    </lineage>
</organism>
<dbReference type="PANTHER" id="PTHR34585">
    <property type="match status" value="1"/>
</dbReference>
<dbReference type="InterPro" id="IPR009061">
    <property type="entry name" value="DNA-bd_dom_put_sf"/>
</dbReference>
<dbReference type="InterPro" id="IPR041657">
    <property type="entry name" value="HTH_17"/>
</dbReference>
<dbReference type="STRING" id="1306519.BIW12_12720"/>
<dbReference type="RefSeq" id="WP_071185460.1">
    <property type="nucleotide sequence ID" value="NZ_CP017774.1"/>
</dbReference>
<dbReference type="Pfam" id="PF12728">
    <property type="entry name" value="HTH_17"/>
    <property type="match status" value="1"/>
</dbReference>
<evidence type="ECO:0000259" key="1">
    <source>
        <dbReference type="Pfam" id="PF12728"/>
    </source>
</evidence>
<keyword evidence="3" id="KW-1185">Reference proteome</keyword>
<dbReference type="PANTHER" id="PTHR34585:SF22">
    <property type="entry name" value="HELIX-TURN-HELIX DOMAIN-CONTAINING PROTEIN"/>
    <property type="match status" value="1"/>
</dbReference>
<sequence length="92" mass="11014">MPFYTPTEEMLDKIHTRISELALNVKTKQHLEPQDVFFDNQEFLQLMNISKRTAQLWRDSGFIGYSQLGNKIYYRLSDIQELLNENYNPKKK</sequence>
<protein>
    <recommendedName>
        <fullName evidence="1">Helix-turn-helix domain-containing protein</fullName>
    </recommendedName>
</protein>
<evidence type="ECO:0000313" key="3">
    <source>
        <dbReference type="Proteomes" id="UP000178198"/>
    </source>
</evidence>
<name>A0A1D9PC95_9FLAO</name>
<proteinExistence type="predicted"/>
<dbReference type="KEGG" id="fcm:BIW12_12720"/>
<dbReference type="AlphaFoldDB" id="A0A1D9PC95"/>
<evidence type="ECO:0000313" key="2">
    <source>
        <dbReference type="EMBL" id="APA00221.1"/>
    </source>
</evidence>
<dbReference type="Proteomes" id="UP000178198">
    <property type="component" value="Chromosome"/>
</dbReference>
<reference evidence="2 3" key="1">
    <citation type="submission" date="2016-10" db="EMBL/GenBank/DDBJ databases">
        <title>Complete Genome Sequence of Flavobacterium sp. PK15.</title>
        <authorList>
            <person name="Ekwe A."/>
            <person name="Kim S.B."/>
        </authorList>
    </citation>
    <scope>NUCLEOTIDE SEQUENCE [LARGE SCALE GENOMIC DNA]</scope>
    <source>
        <strain evidence="2 3">PK15</strain>
    </source>
</reference>
<feature type="domain" description="Helix-turn-helix" evidence="1">
    <location>
        <begin position="41"/>
        <end position="86"/>
    </location>
</feature>